<dbReference type="PROSITE" id="PS51186">
    <property type="entry name" value="GNAT"/>
    <property type="match status" value="1"/>
</dbReference>
<evidence type="ECO:0000313" key="2">
    <source>
        <dbReference type="EMBL" id="EER74284.1"/>
    </source>
</evidence>
<comment type="caution">
    <text evidence="2">The sequence shown here is derived from an EMBL/GenBank/DDBJ whole genome shotgun (WGS) entry which is preliminary data.</text>
</comment>
<proteinExistence type="predicted"/>
<organism evidence="2 3">
    <name type="scientific">Weissella paramesenteroides ATCC 33313</name>
    <dbReference type="NCBI Taxonomy" id="585506"/>
    <lineage>
        <taxon>Bacteria</taxon>
        <taxon>Bacillati</taxon>
        <taxon>Bacillota</taxon>
        <taxon>Bacilli</taxon>
        <taxon>Lactobacillales</taxon>
        <taxon>Lactobacillaceae</taxon>
        <taxon>Weissella</taxon>
    </lineage>
</organism>
<dbReference type="STRING" id="585506.HMPREF0877_1493"/>
<dbReference type="HOGENOM" id="CLU_096795_2_0_9"/>
<gene>
    <name evidence="2" type="ORF">HMPREF0877_1493</name>
</gene>
<keyword evidence="2" id="KW-0808">Transferase</keyword>
<keyword evidence="3" id="KW-1185">Reference proteome</keyword>
<dbReference type="CDD" id="cd04301">
    <property type="entry name" value="NAT_SF"/>
    <property type="match status" value="1"/>
</dbReference>
<dbReference type="Gene3D" id="3.40.630.30">
    <property type="match status" value="1"/>
</dbReference>
<dbReference type="Pfam" id="PF13673">
    <property type="entry name" value="Acetyltransf_10"/>
    <property type="match status" value="1"/>
</dbReference>
<dbReference type="GO" id="GO:0016747">
    <property type="term" value="F:acyltransferase activity, transferring groups other than amino-acyl groups"/>
    <property type="evidence" value="ECO:0007669"/>
    <property type="project" value="InterPro"/>
</dbReference>
<feature type="domain" description="N-acetyltransferase" evidence="1">
    <location>
        <begin position="6"/>
        <end position="162"/>
    </location>
</feature>
<dbReference type="eggNOG" id="COG0456">
    <property type="taxonomic scope" value="Bacteria"/>
</dbReference>
<dbReference type="OrthoDB" id="9786032at2"/>
<evidence type="ECO:0000259" key="1">
    <source>
        <dbReference type="PROSITE" id="PS51186"/>
    </source>
</evidence>
<reference evidence="2 3" key="1">
    <citation type="submission" date="2009-04" db="EMBL/GenBank/DDBJ databases">
        <authorList>
            <person name="Qin X."/>
            <person name="Bachman B."/>
            <person name="Battles P."/>
            <person name="Bell A."/>
            <person name="Bess C."/>
            <person name="Bickham C."/>
            <person name="Chaboub L."/>
            <person name="Chen D."/>
            <person name="Coyle M."/>
            <person name="Deiros D.R."/>
            <person name="Dinh H."/>
            <person name="Forbes L."/>
            <person name="Fowler G."/>
            <person name="Francisco L."/>
            <person name="Fu Q."/>
            <person name="Gubbala S."/>
            <person name="Hale W."/>
            <person name="Han Y."/>
            <person name="Hemphill L."/>
            <person name="Highlander S.K."/>
            <person name="Hirani K."/>
            <person name="Hogues M."/>
            <person name="Jackson L."/>
            <person name="Jakkamsetti A."/>
            <person name="Javaid M."/>
            <person name="Jiang H."/>
            <person name="Korchina V."/>
            <person name="Kovar C."/>
            <person name="Lara F."/>
            <person name="Lee S."/>
            <person name="Mata R."/>
            <person name="Mathew T."/>
            <person name="Moen C."/>
            <person name="Morales K."/>
            <person name="Munidasa M."/>
            <person name="Nazareth L."/>
            <person name="Ngo R."/>
            <person name="Nguyen L."/>
            <person name="Okwuonu G."/>
            <person name="Ongeri F."/>
            <person name="Patil S."/>
            <person name="Petrosino J."/>
            <person name="Pham C."/>
            <person name="Pham P."/>
            <person name="Pu L.-L."/>
            <person name="Puazo M."/>
            <person name="Raj R."/>
            <person name="Reid J."/>
            <person name="Rouhana J."/>
            <person name="Saada N."/>
            <person name="Shang Y."/>
            <person name="Simmons D."/>
            <person name="Thornton R."/>
            <person name="Warren J."/>
            <person name="Weissenberger G."/>
            <person name="Zhang J."/>
            <person name="Zhang L."/>
            <person name="Zhou C."/>
            <person name="Zhu D."/>
            <person name="Muzny D."/>
            <person name="Worley K."/>
            <person name="Gibbs R."/>
        </authorList>
    </citation>
    <scope>NUCLEOTIDE SEQUENCE [LARGE SCALE GENOMIC DNA]</scope>
    <source>
        <strain evidence="2 3">ATCC 33313</strain>
    </source>
</reference>
<dbReference type="RefSeq" id="WP_002827274.1">
    <property type="nucleotide sequence ID" value="NZ_GG697128.1"/>
</dbReference>
<name>C5RBZ7_WEIPA</name>
<sequence>MNLIKLKFELAKITDVNKIIKMYKSGFKELFERYHDIDTNPYMESKEVISRKIRQQNSYFFFLIYNQHEVGLIRVMTDSEDKARAKISPILILPQYQNNGFAQSALFHIENKFSNVKEWNIDTIKQETKLLHLYTKSGYTLTSQPELHIKNGMDLVFLTKYV</sequence>
<dbReference type="EMBL" id="ACKU01000029">
    <property type="protein sequence ID" value="EER74284.1"/>
    <property type="molecule type" value="Genomic_DNA"/>
</dbReference>
<dbReference type="InterPro" id="IPR000182">
    <property type="entry name" value="GNAT_dom"/>
</dbReference>
<dbReference type="SUPFAM" id="SSF55729">
    <property type="entry name" value="Acyl-CoA N-acyltransferases (Nat)"/>
    <property type="match status" value="1"/>
</dbReference>
<evidence type="ECO:0000313" key="3">
    <source>
        <dbReference type="Proteomes" id="UP000004528"/>
    </source>
</evidence>
<dbReference type="AlphaFoldDB" id="C5RBZ7"/>
<dbReference type="Proteomes" id="UP000004528">
    <property type="component" value="Unassembled WGS sequence"/>
</dbReference>
<protein>
    <submittedName>
        <fullName evidence="2">Acetyltransferase, GNAT family</fullName>
    </submittedName>
</protein>
<dbReference type="InterPro" id="IPR016181">
    <property type="entry name" value="Acyl_CoA_acyltransferase"/>
</dbReference>
<accession>C5RBZ7</accession>